<dbReference type="Proteomes" id="UP000325780">
    <property type="component" value="Unassembled WGS sequence"/>
</dbReference>
<protein>
    <submittedName>
        <fullName evidence="2">Uncharacterized protein</fullName>
    </submittedName>
</protein>
<organism evidence="2 3">
    <name type="scientific">Aspergillus avenaceus</name>
    <dbReference type="NCBI Taxonomy" id="36643"/>
    <lineage>
        <taxon>Eukaryota</taxon>
        <taxon>Fungi</taxon>
        <taxon>Dikarya</taxon>
        <taxon>Ascomycota</taxon>
        <taxon>Pezizomycotina</taxon>
        <taxon>Eurotiomycetes</taxon>
        <taxon>Eurotiomycetidae</taxon>
        <taxon>Eurotiales</taxon>
        <taxon>Aspergillaceae</taxon>
        <taxon>Aspergillus</taxon>
        <taxon>Aspergillus subgen. Circumdati</taxon>
    </lineage>
</organism>
<feature type="region of interest" description="Disordered" evidence="1">
    <location>
        <begin position="1"/>
        <end position="65"/>
    </location>
</feature>
<gene>
    <name evidence="2" type="ORF">BDV25DRAFT_147298</name>
</gene>
<accession>A0A5N6U7X1</accession>
<dbReference type="EMBL" id="ML742027">
    <property type="protein sequence ID" value="KAE8154708.1"/>
    <property type="molecule type" value="Genomic_DNA"/>
</dbReference>
<dbReference type="AlphaFoldDB" id="A0A5N6U7X1"/>
<name>A0A5N6U7X1_ASPAV</name>
<proteinExistence type="predicted"/>
<evidence type="ECO:0000313" key="2">
    <source>
        <dbReference type="EMBL" id="KAE8154708.1"/>
    </source>
</evidence>
<feature type="compositionally biased region" description="Polar residues" evidence="1">
    <location>
        <begin position="1"/>
        <end position="31"/>
    </location>
</feature>
<sequence length="65" mass="7149">MQLTNDQPNHVSQLQVSPTSDKTITTKSSLRSAAKMTRLKTNAKPSAIIGQGDTRRAKKNLENKI</sequence>
<reference evidence="2 3" key="1">
    <citation type="submission" date="2019-04" db="EMBL/GenBank/DDBJ databases">
        <title>Friends and foes A comparative genomics study of 23 Aspergillus species from section Flavi.</title>
        <authorList>
            <consortium name="DOE Joint Genome Institute"/>
            <person name="Kjaerbolling I."/>
            <person name="Vesth T."/>
            <person name="Frisvad J.C."/>
            <person name="Nybo J.L."/>
            <person name="Theobald S."/>
            <person name="Kildgaard S."/>
            <person name="Isbrandt T."/>
            <person name="Kuo A."/>
            <person name="Sato A."/>
            <person name="Lyhne E.K."/>
            <person name="Kogle M.E."/>
            <person name="Wiebenga A."/>
            <person name="Kun R.S."/>
            <person name="Lubbers R.J."/>
            <person name="Makela M.R."/>
            <person name="Barry K."/>
            <person name="Chovatia M."/>
            <person name="Clum A."/>
            <person name="Daum C."/>
            <person name="Haridas S."/>
            <person name="He G."/>
            <person name="LaButti K."/>
            <person name="Lipzen A."/>
            <person name="Mondo S."/>
            <person name="Riley R."/>
            <person name="Salamov A."/>
            <person name="Simmons B.A."/>
            <person name="Magnuson J.K."/>
            <person name="Henrissat B."/>
            <person name="Mortensen U.H."/>
            <person name="Larsen T.O."/>
            <person name="Devries R.P."/>
            <person name="Grigoriev I.V."/>
            <person name="Machida M."/>
            <person name="Baker S.E."/>
            <person name="Andersen M.R."/>
        </authorList>
    </citation>
    <scope>NUCLEOTIDE SEQUENCE [LARGE SCALE GENOMIC DNA]</scope>
    <source>
        <strain evidence="2 3">IBT 18842</strain>
    </source>
</reference>
<keyword evidence="3" id="KW-1185">Reference proteome</keyword>
<feature type="compositionally biased region" description="Basic and acidic residues" evidence="1">
    <location>
        <begin position="53"/>
        <end position="65"/>
    </location>
</feature>
<evidence type="ECO:0000256" key="1">
    <source>
        <dbReference type="SAM" id="MobiDB-lite"/>
    </source>
</evidence>
<evidence type="ECO:0000313" key="3">
    <source>
        <dbReference type="Proteomes" id="UP000325780"/>
    </source>
</evidence>